<evidence type="ECO:0000313" key="14">
    <source>
        <dbReference type="EMBL" id="KRO25675.1"/>
    </source>
</evidence>
<feature type="signal peptide" evidence="12">
    <location>
        <begin position="1"/>
        <end position="18"/>
    </location>
</feature>
<name>A0A0R2NLY9_9LACO</name>
<dbReference type="Gene3D" id="1.10.4030.10">
    <property type="entry name" value="Porin chaperone SurA, peptide-binding domain"/>
    <property type="match status" value="1"/>
</dbReference>
<evidence type="ECO:0000256" key="7">
    <source>
        <dbReference type="ARBA" id="ARBA00023136"/>
    </source>
</evidence>
<organism evidence="14 15">
    <name type="scientific">Pediococcus argentinicus</name>
    <dbReference type="NCBI Taxonomy" id="480391"/>
    <lineage>
        <taxon>Bacteria</taxon>
        <taxon>Bacillati</taxon>
        <taxon>Bacillota</taxon>
        <taxon>Bacilli</taxon>
        <taxon>Lactobacillales</taxon>
        <taxon>Lactobacillaceae</taxon>
        <taxon>Pediococcus</taxon>
    </lineage>
</organism>
<dbReference type="SUPFAM" id="SSF54534">
    <property type="entry name" value="FKBP-like"/>
    <property type="match status" value="1"/>
</dbReference>
<comment type="caution">
    <text evidence="14">The sequence shown here is derived from an EMBL/GenBank/DDBJ whole genome shotgun (WGS) entry which is preliminary data.</text>
</comment>
<accession>A0A0R2NLY9</accession>
<keyword evidence="9 11" id="KW-0413">Isomerase</keyword>
<evidence type="ECO:0000256" key="11">
    <source>
        <dbReference type="HAMAP-Rule" id="MF_01145"/>
    </source>
</evidence>
<feature type="chain" id="PRO_5039617584" description="Foldase protein PrsA" evidence="12">
    <location>
        <begin position="19"/>
        <end position="294"/>
    </location>
</feature>
<evidence type="ECO:0000256" key="3">
    <source>
        <dbReference type="ARBA" id="ARBA00006071"/>
    </source>
</evidence>
<dbReference type="OrthoDB" id="14196at2"/>
<comment type="subcellular location">
    <subcellularLocation>
        <location evidence="2 11">Cell membrane</location>
        <topology evidence="2 11">Lipid-anchor</topology>
    </subcellularLocation>
</comment>
<dbReference type="NCBIfam" id="NF003356">
    <property type="entry name" value="PRK04405.1"/>
    <property type="match status" value="1"/>
</dbReference>
<feature type="domain" description="PpiC" evidence="13">
    <location>
        <begin position="136"/>
        <end position="229"/>
    </location>
</feature>
<evidence type="ECO:0000256" key="9">
    <source>
        <dbReference type="ARBA" id="ARBA00023235"/>
    </source>
</evidence>
<evidence type="ECO:0000256" key="12">
    <source>
        <dbReference type="SAM" id="SignalP"/>
    </source>
</evidence>
<evidence type="ECO:0000256" key="6">
    <source>
        <dbReference type="ARBA" id="ARBA00023110"/>
    </source>
</evidence>
<evidence type="ECO:0000256" key="2">
    <source>
        <dbReference type="ARBA" id="ARBA00004193"/>
    </source>
</evidence>
<keyword evidence="6 11" id="KW-0697">Rotamase</keyword>
<dbReference type="EC" id="5.2.1.8" evidence="11"/>
<keyword evidence="8 11" id="KW-0564">Palmitate</keyword>
<dbReference type="InterPro" id="IPR000297">
    <property type="entry name" value="PPIase_PpiC"/>
</dbReference>
<dbReference type="PATRIC" id="fig|480391.4.peg.1663"/>
<dbReference type="GO" id="GO:0003755">
    <property type="term" value="F:peptidyl-prolyl cis-trans isomerase activity"/>
    <property type="evidence" value="ECO:0007669"/>
    <property type="project" value="UniProtKB-UniRule"/>
</dbReference>
<keyword evidence="7 11" id="KW-0472">Membrane</keyword>
<dbReference type="SUPFAM" id="SSF109998">
    <property type="entry name" value="Triger factor/SurA peptide-binding domain-like"/>
    <property type="match status" value="1"/>
</dbReference>
<dbReference type="Gene3D" id="3.10.50.40">
    <property type="match status" value="1"/>
</dbReference>
<comment type="similarity">
    <text evidence="3 11">Belongs to the PrsA family.</text>
</comment>
<dbReference type="Proteomes" id="UP000051249">
    <property type="component" value="Unassembled WGS sequence"/>
</dbReference>
<gene>
    <name evidence="11" type="primary">prsA</name>
    <name evidence="14" type="ORF">IV88_GL001633</name>
</gene>
<dbReference type="EMBL" id="JQCQ01000007">
    <property type="protein sequence ID" value="KRO25675.1"/>
    <property type="molecule type" value="Genomic_DNA"/>
</dbReference>
<evidence type="ECO:0000256" key="1">
    <source>
        <dbReference type="ARBA" id="ARBA00000971"/>
    </source>
</evidence>
<dbReference type="PROSITE" id="PS50198">
    <property type="entry name" value="PPIC_PPIASE_2"/>
    <property type="match status" value="1"/>
</dbReference>
<evidence type="ECO:0000313" key="15">
    <source>
        <dbReference type="Proteomes" id="UP000051249"/>
    </source>
</evidence>
<dbReference type="PANTHER" id="PTHR47245:SF1">
    <property type="entry name" value="FOLDASE PROTEIN PRSA"/>
    <property type="match status" value="1"/>
</dbReference>
<dbReference type="InterPro" id="IPR023059">
    <property type="entry name" value="Foldase_PrsA"/>
</dbReference>
<dbReference type="PROSITE" id="PS51257">
    <property type="entry name" value="PROKAR_LIPOPROTEIN"/>
    <property type="match status" value="1"/>
</dbReference>
<dbReference type="AlphaFoldDB" id="A0A0R2NLY9"/>
<keyword evidence="10 11" id="KW-0449">Lipoprotein</keyword>
<keyword evidence="4 11" id="KW-1003">Cell membrane</keyword>
<evidence type="ECO:0000256" key="5">
    <source>
        <dbReference type="ARBA" id="ARBA00022729"/>
    </source>
</evidence>
<dbReference type="InterPro" id="IPR027304">
    <property type="entry name" value="Trigger_fact/SurA_dom_sf"/>
</dbReference>
<evidence type="ECO:0000259" key="13">
    <source>
        <dbReference type="PROSITE" id="PS50198"/>
    </source>
</evidence>
<dbReference type="GO" id="GO:0006457">
    <property type="term" value="P:protein folding"/>
    <property type="evidence" value="ECO:0007669"/>
    <property type="project" value="UniProtKB-UniRule"/>
</dbReference>
<dbReference type="PANTHER" id="PTHR47245">
    <property type="entry name" value="PEPTIDYLPROLYL ISOMERASE"/>
    <property type="match status" value="1"/>
</dbReference>
<dbReference type="InterPro" id="IPR050245">
    <property type="entry name" value="PrsA_foldase"/>
</dbReference>
<dbReference type="InterPro" id="IPR046357">
    <property type="entry name" value="PPIase_dom_sf"/>
</dbReference>
<dbReference type="Pfam" id="PF00639">
    <property type="entry name" value="Rotamase"/>
    <property type="match status" value="1"/>
</dbReference>
<evidence type="ECO:0000256" key="4">
    <source>
        <dbReference type="ARBA" id="ARBA00022475"/>
    </source>
</evidence>
<keyword evidence="5 11" id="KW-0732">Signal</keyword>
<proteinExistence type="inferred from homology"/>
<keyword evidence="15" id="KW-1185">Reference proteome</keyword>
<evidence type="ECO:0000256" key="8">
    <source>
        <dbReference type="ARBA" id="ARBA00023139"/>
    </source>
</evidence>
<dbReference type="HAMAP" id="MF_01145">
    <property type="entry name" value="Foldase_PrsA"/>
    <property type="match status" value="1"/>
</dbReference>
<dbReference type="GO" id="GO:0005886">
    <property type="term" value="C:plasma membrane"/>
    <property type="evidence" value="ECO:0007669"/>
    <property type="project" value="UniProtKB-SubCell"/>
</dbReference>
<comment type="catalytic activity">
    <reaction evidence="1 11">
        <text>[protein]-peptidylproline (omega=180) = [protein]-peptidylproline (omega=0)</text>
        <dbReference type="Rhea" id="RHEA:16237"/>
        <dbReference type="Rhea" id="RHEA-COMP:10747"/>
        <dbReference type="Rhea" id="RHEA-COMP:10748"/>
        <dbReference type="ChEBI" id="CHEBI:83833"/>
        <dbReference type="ChEBI" id="CHEBI:83834"/>
        <dbReference type="EC" id="5.2.1.8"/>
    </reaction>
</comment>
<sequence>MKKFFLGLAALGMAITLAACGSKTVATTSGGKVTQDQYYSSLKGTSQGKQVLQQMIINKVLEKQYGDKVSDKTVTKQYNSYKDQYGSQFKSVLQSNGMDSSSLKKQLRSNLLLKEAVKDNDSISESQLEKEWKSYQPKVTVGQILVSKKSAAEKAIKALDDGQSFTSVAKKYSVDSSTRDKGGKIPAFDNTNTTLDANFKKAAFKLDEGKYTKEPVKTEYGYQVIKMLDKPAKGKMSDHTKELKEQIWNSDMSNSDKLHTVVGKVLKKGNVTIKDNDLKNVLDDYLSPAAPKAK</sequence>
<comment type="function">
    <text evidence="11">Plays a major role in protein secretion by helping the post-translocational extracellular folding of several secreted proteins.</text>
</comment>
<evidence type="ECO:0000256" key="10">
    <source>
        <dbReference type="ARBA" id="ARBA00023288"/>
    </source>
</evidence>
<protein>
    <recommendedName>
        <fullName evidence="11">Foldase protein PrsA</fullName>
        <ecNumber evidence="11">5.2.1.8</ecNumber>
    </recommendedName>
</protein>
<dbReference type="RefSeq" id="WP_057798545.1">
    <property type="nucleotide sequence ID" value="NZ_BJZZ01000007.1"/>
</dbReference>
<reference evidence="14 15" key="1">
    <citation type="journal article" date="2015" name="Genome Announc.">
        <title>Expanding the biotechnology potential of lactobacilli through comparative genomics of 213 strains and associated genera.</title>
        <authorList>
            <person name="Sun Z."/>
            <person name="Harris H.M."/>
            <person name="McCann A."/>
            <person name="Guo C."/>
            <person name="Argimon S."/>
            <person name="Zhang W."/>
            <person name="Yang X."/>
            <person name="Jeffery I.B."/>
            <person name="Cooney J.C."/>
            <person name="Kagawa T.F."/>
            <person name="Liu W."/>
            <person name="Song Y."/>
            <person name="Salvetti E."/>
            <person name="Wrobel A."/>
            <person name="Rasinkangas P."/>
            <person name="Parkhill J."/>
            <person name="Rea M.C."/>
            <person name="O'Sullivan O."/>
            <person name="Ritari J."/>
            <person name="Douillard F.P."/>
            <person name="Paul Ross R."/>
            <person name="Yang R."/>
            <person name="Briner A.E."/>
            <person name="Felis G.E."/>
            <person name="de Vos W.M."/>
            <person name="Barrangou R."/>
            <person name="Klaenhammer T.R."/>
            <person name="Caufield P.W."/>
            <person name="Cui Y."/>
            <person name="Zhang H."/>
            <person name="O'Toole P.W."/>
        </authorList>
    </citation>
    <scope>NUCLEOTIDE SEQUENCE [LARGE SCALE GENOMIC DNA]</scope>
    <source>
        <strain evidence="14 15">DSM 23026</strain>
    </source>
</reference>